<reference evidence="1 2" key="1">
    <citation type="submission" date="2019-01" db="EMBL/GenBank/DDBJ databases">
        <title>Flavobacterium sp. nov.,isolated from freshwater.</title>
        <authorList>
            <person name="Zhang R."/>
            <person name="Du Z.-J."/>
        </authorList>
    </citation>
    <scope>NUCLEOTIDE SEQUENCE [LARGE SCALE GENOMIC DNA]</scope>
    <source>
        <strain evidence="1 2">1E403</strain>
    </source>
</reference>
<sequence>MNIIVKYNYSGLNGCLVMLFLMTLVSSCETKKKDFIDQSKHYMAINGRDTAHLDITQDETEFYGSYEILYGRTGKDSGEVRGQIIKDTLRGIFTYKPFGGGHKKSVPIALLKKDNMLYLGRGTANSYLNIPHFIATVPINYSNSKFIFKEVISSDSK</sequence>
<gene>
    <name evidence="1" type="ORF">EPI11_03150</name>
</gene>
<protein>
    <submittedName>
        <fullName evidence="1">Uncharacterized protein</fullName>
    </submittedName>
</protein>
<evidence type="ECO:0000313" key="2">
    <source>
        <dbReference type="Proteomes" id="UP000287527"/>
    </source>
</evidence>
<dbReference type="Proteomes" id="UP000287527">
    <property type="component" value="Unassembled WGS sequence"/>
</dbReference>
<evidence type="ECO:0000313" key="1">
    <source>
        <dbReference type="EMBL" id="RWX02228.1"/>
    </source>
</evidence>
<dbReference type="PROSITE" id="PS51257">
    <property type="entry name" value="PROKAR_LIPOPROTEIN"/>
    <property type="match status" value="1"/>
</dbReference>
<dbReference type="EMBL" id="SBII01000002">
    <property type="protein sequence ID" value="RWX02228.1"/>
    <property type="molecule type" value="Genomic_DNA"/>
</dbReference>
<dbReference type="AlphaFoldDB" id="A0A3S3R1D7"/>
<keyword evidence="2" id="KW-1185">Reference proteome</keyword>
<name>A0A3S3R1D7_9FLAO</name>
<dbReference type="RefSeq" id="WP_128388506.1">
    <property type="nucleotide sequence ID" value="NZ_SBII01000002.1"/>
</dbReference>
<dbReference type="OrthoDB" id="1360086at2"/>
<accession>A0A3S3R1D7</accession>
<proteinExistence type="predicted"/>
<comment type="caution">
    <text evidence="1">The sequence shown here is derived from an EMBL/GenBank/DDBJ whole genome shotgun (WGS) entry which is preliminary data.</text>
</comment>
<organism evidence="1 2">
    <name type="scientific">Flavobacterium cerinum</name>
    <dbReference type="NCBI Taxonomy" id="2502784"/>
    <lineage>
        <taxon>Bacteria</taxon>
        <taxon>Pseudomonadati</taxon>
        <taxon>Bacteroidota</taxon>
        <taxon>Flavobacteriia</taxon>
        <taxon>Flavobacteriales</taxon>
        <taxon>Flavobacteriaceae</taxon>
        <taxon>Flavobacterium</taxon>
    </lineage>
</organism>